<dbReference type="OrthoDB" id="3559677at2759"/>
<organism evidence="2 3">
    <name type="scientific">Calycina marina</name>
    <dbReference type="NCBI Taxonomy" id="1763456"/>
    <lineage>
        <taxon>Eukaryota</taxon>
        <taxon>Fungi</taxon>
        <taxon>Dikarya</taxon>
        <taxon>Ascomycota</taxon>
        <taxon>Pezizomycotina</taxon>
        <taxon>Leotiomycetes</taxon>
        <taxon>Helotiales</taxon>
        <taxon>Pezizellaceae</taxon>
        <taxon>Calycina</taxon>
    </lineage>
</organism>
<dbReference type="EMBL" id="MU253781">
    <property type="protein sequence ID" value="KAG9247141.1"/>
    <property type="molecule type" value="Genomic_DNA"/>
</dbReference>
<proteinExistence type="predicted"/>
<dbReference type="InterPro" id="IPR036661">
    <property type="entry name" value="Luciferase-like_sf"/>
</dbReference>
<dbReference type="SUPFAM" id="SSF51679">
    <property type="entry name" value="Bacterial luciferase-like"/>
    <property type="match status" value="1"/>
</dbReference>
<dbReference type="Proteomes" id="UP000887226">
    <property type="component" value="Unassembled WGS sequence"/>
</dbReference>
<protein>
    <submittedName>
        <fullName evidence="2">Uncharacterized protein</fullName>
    </submittedName>
</protein>
<gene>
    <name evidence="2" type="ORF">BJ878DRAFT_219999</name>
</gene>
<evidence type="ECO:0000313" key="2">
    <source>
        <dbReference type="EMBL" id="KAG9247141.1"/>
    </source>
</evidence>
<dbReference type="Gene3D" id="3.20.20.30">
    <property type="entry name" value="Luciferase-like domain"/>
    <property type="match status" value="1"/>
</dbReference>
<dbReference type="AlphaFoldDB" id="A0A9P8CJ54"/>
<evidence type="ECO:0000256" key="1">
    <source>
        <dbReference type="SAM" id="MobiDB-lite"/>
    </source>
</evidence>
<feature type="compositionally biased region" description="Basic and acidic residues" evidence="1">
    <location>
        <begin position="65"/>
        <end position="75"/>
    </location>
</feature>
<name>A0A9P8CJ54_9HELO</name>
<reference evidence="2" key="1">
    <citation type="journal article" date="2021" name="IMA Fungus">
        <title>Genomic characterization of three marine fungi, including Emericellopsis atlantica sp. nov. with signatures of a generalist lifestyle and marine biomass degradation.</title>
        <authorList>
            <person name="Hagestad O.C."/>
            <person name="Hou L."/>
            <person name="Andersen J.H."/>
            <person name="Hansen E.H."/>
            <person name="Altermark B."/>
            <person name="Li C."/>
            <person name="Kuhnert E."/>
            <person name="Cox R.J."/>
            <person name="Crous P.W."/>
            <person name="Spatafora J.W."/>
            <person name="Lail K."/>
            <person name="Amirebrahimi M."/>
            <person name="Lipzen A."/>
            <person name="Pangilinan J."/>
            <person name="Andreopoulos W."/>
            <person name="Hayes R.D."/>
            <person name="Ng V."/>
            <person name="Grigoriev I.V."/>
            <person name="Jackson S.A."/>
            <person name="Sutton T.D.S."/>
            <person name="Dobson A.D.W."/>
            <person name="Rama T."/>
        </authorList>
    </citation>
    <scope>NUCLEOTIDE SEQUENCE</scope>
    <source>
        <strain evidence="2">TRa3180A</strain>
    </source>
</reference>
<comment type="caution">
    <text evidence="2">The sequence shown here is derived from an EMBL/GenBank/DDBJ whole genome shotgun (WGS) entry which is preliminary data.</text>
</comment>
<accession>A0A9P8CJ54</accession>
<feature type="region of interest" description="Disordered" evidence="1">
    <location>
        <begin position="56"/>
        <end position="75"/>
    </location>
</feature>
<keyword evidence="3" id="KW-1185">Reference proteome</keyword>
<dbReference type="GO" id="GO:0016705">
    <property type="term" value="F:oxidoreductase activity, acting on paired donors, with incorporation or reduction of molecular oxygen"/>
    <property type="evidence" value="ECO:0007669"/>
    <property type="project" value="InterPro"/>
</dbReference>
<sequence length="75" mass="8243">MASGGLSPMPCGTGDISNPGSWEDVAELLVPELQKRGIYWNDYAVLYQGGTFTENMQVKPGQTLPHDDHPRAKLR</sequence>
<evidence type="ECO:0000313" key="3">
    <source>
        <dbReference type="Proteomes" id="UP000887226"/>
    </source>
</evidence>
<feature type="region of interest" description="Disordered" evidence="1">
    <location>
        <begin position="1"/>
        <end position="20"/>
    </location>
</feature>